<dbReference type="GO" id="GO:0003677">
    <property type="term" value="F:DNA binding"/>
    <property type="evidence" value="ECO:0007669"/>
    <property type="project" value="InterPro"/>
</dbReference>
<dbReference type="Proteomes" id="UP000266489">
    <property type="component" value="Unassembled WGS sequence"/>
</dbReference>
<sequence length="597" mass="67658">MTVSDRRIQSVTTNIQEKSTLIWNVAGTLRGPFKPHEYGLVILPMTVIKRFHDCLLPTHEAVLKKYNELNRRNLQVKDGFLRRVSGYQFYNTSPFVFETLLADSQNIESNFKAYLSGFSDNVQDILARFDFAPIIGRMVESGTLYQTVSEFNSARAYMGPDRISAVDMGYIFEDLVRRFSESYDEEAGAHFTSRDIIYLMTDLLVDGDRDAFGKDGGSKTVYDMAMGTSQMLTCMEERIHQLDTNIEVTCFGQEINPQTFAIAEADMLIRGGDTNNMRYGDTLSDDQFSGYEMSYVISNPPFGIDWKKEADAVEAEYKLGDQGRFAPGLPPKDDGQMLFMLNGIKKLRPDGRMAIIQNGSSLYTGDAGSGSSEIRRYLIEHDLLDAIVQLPNDAFYNTGIATYIWIIEKAKPSNRAGKVELIDASNCYEKRRKNIGKKRVDITDACRSLIVTAYGEFREKVHTATTAIGAEISCESRIFNGEDFGYRKVIVESPMLGKAGKPTLKEGKPVPDKARRDAENIPLKENSDTYMAREVLPYKPGAWIDGSKTKLYYEIAFTRYFYKFKPIEPFKSIMSRIEKRQKRLLDDLEKFSKKAGE</sequence>
<reference evidence="12 13" key="1">
    <citation type="submission" date="2018-09" db="EMBL/GenBank/DDBJ databases">
        <title>Discovery and Ecogenomic Context for Candidatus Cryosericales, a Global Caldiserica Order Active in Thawing Permafrost.</title>
        <authorList>
            <person name="Martinez M.A."/>
            <person name="Woodcroft B.J."/>
            <person name="Ignacio Espinoza J.C."/>
            <person name="Zayed A."/>
            <person name="Singleton C.M."/>
            <person name="Boyd J."/>
            <person name="Li Y.-F."/>
            <person name="Purvine S."/>
            <person name="Maughan H."/>
            <person name="Hodgkins S.B."/>
            <person name="Anderson D."/>
            <person name="Sederholm M."/>
            <person name="Temperton B."/>
            <person name="Saleska S.R."/>
            <person name="Tyson G.W."/>
            <person name="Rich V.I."/>
        </authorList>
    </citation>
    <scope>NUCLEOTIDE SEQUENCE [LARGE SCALE GENOMIC DNA]</scope>
    <source>
        <strain evidence="11 13">SMC5</strain>
        <strain evidence="10 12">SMC6</strain>
    </source>
</reference>
<evidence type="ECO:0000259" key="8">
    <source>
        <dbReference type="Pfam" id="PF02384"/>
    </source>
</evidence>
<dbReference type="Pfam" id="PF12161">
    <property type="entry name" value="HsdM_N"/>
    <property type="match status" value="1"/>
</dbReference>
<dbReference type="SUPFAM" id="SSF53335">
    <property type="entry name" value="S-adenosyl-L-methionine-dependent methyltransferases"/>
    <property type="match status" value="1"/>
</dbReference>
<evidence type="ECO:0000313" key="13">
    <source>
        <dbReference type="Proteomes" id="UP000266489"/>
    </source>
</evidence>
<gene>
    <name evidence="11" type="ORF">SMC5_06875</name>
    <name evidence="10" type="ORF">SMC6_06090</name>
</gene>
<dbReference type="InterPro" id="IPR051537">
    <property type="entry name" value="DNA_Adenine_Mtase"/>
</dbReference>
<dbReference type="AlphaFoldDB" id="A0A398DB89"/>
<evidence type="ECO:0000256" key="5">
    <source>
        <dbReference type="ARBA" id="ARBA00022691"/>
    </source>
</evidence>
<evidence type="ECO:0000313" key="10">
    <source>
        <dbReference type="EMBL" id="RIE07548.1"/>
    </source>
</evidence>
<evidence type="ECO:0000313" key="12">
    <source>
        <dbReference type="Proteomes" id="UP000266260"/>
    </source>
</evidence>
<keyword evidence="6" id="KW-0680">Restriction system</keyword>
<evidence type="ECO:0000256" key="2">
    <source>
        <dbReference type="ARBA" id="ARBA00011900"/>
    </source>
</evidence>
<evidence type="ECO:0000256" key="1">
    <source>
        <dbReference type="ARBA" id="ARBA00006594"/>
    </source>
</evidence>
<feature type="domain" description="DNA methylase adenine-specific" evidence="8">
    <location>
        <begin position="168"/>
        <end position="473"/>
    </location>
</feature>
<dbReference type="PRINTS" id="PR00507">
    <property type="entry name" value="N12N6MTFRASE"/>
</dbReference>
<dbReference type="RefSeq" id="WP_119120120.1">
    <property type="nucleotide sequence ID" value="NZ_QXIT01000103.1"/>
</dbReference>
<dbReference type="GO" id="GO:0009007">
    <property type="term" value="F:site-specific DNA-methyltransferase (adenine-specific) activity"/>
    <property type="evidence" value="ECO:0007669"/>
    <property type="project" value="UniProtKB-EC"/>
</dbReference>
<evidence type="ECO:0000256" key="4">
    <source>
        <dbReference type="ARBA" id="ARBA00022679"/>
    </source>
</evidence>
<evidence type="ECO:0000259" key="9">
    <source>
        <dbReference type="Pfam" id="PF12161"/>
    </source>
</evidence>
<dbReference type="InterPro" id="IPR003356">
    <property type="entry name" value="DNA_methylase_A-5"/>
</dbReference>
<dbReference type="PANTHER" id="PTHR42933:SF3">
    <property type="entry name" value="TYPE I RESTRICTION ENZYME MJAVIII METHYLASE SUBUNIT"/>
    <property type="match status" value="1"/>
</dbReference>
<proteinExistence type="inferred from homology"/>
<dbReference type="InterPro" id="IPR029063">
    <property type="entry name" value="SAM-dependent_MTases_sf"/>
</dbReference>
<protein>
    <recommendedName>
        <fullName evidence="2">site-specific DNA-methyltransferase (adenine-specific)</fullName>
        <ecNumber evidence="2">2.1.1.72</ecNumber>
    </recommendedName>
</protein>
<comment type="caution">
    <text evidence="11">The sequence shown here is derived from an EMBL/GenBank/DDBJ whole genome shotgun (WGS) entry which is preliminary data.</text>
</comment>
<keyword evidence="3 11" id="KW-0489">Methyltransferase</keyword>
<dbReference type="Gene3D" id="3.40.50.150">
    <property type="entry name" value="Vaccinia Virus protein VP39"/>
    <property type="match status" value="1"/>
</dbReference>
<dbReference type="InterPro" id="IPR022749">
    <property type="entry name" value="D12N6_MeTrfase_N"/>
</dbReference>
<dbReference type="Pfam" id="PF02384">
    <property type="entry name" value="N6_Mtase"/>
    <property type="match status" value="1"/>
</dbReference>
<dbReference type="EMBL" id="QXIU01000166">
    <property type="protein sequence ID" value="RIE09657.1"/>
    <property type="molecule type" value="Genomic_DNA"/>
</dbReference>
<dbReference type="Proteomes" id="UP000266260">
    <property type="component" value="Unassembled WGS sequence"/>
</dbReference>
<organism evidence="11 13">
    <name type="scientific">Candidatus Cryosericum odellii</name>
    <dbReference type="NCBI Taxonomy" id="2290917"/>
    <lineage>
        <taxon>Bacteria</taxon>
        <taxon>Pseudomonadati</taxon>
        <taxon>Caldisericota/Cryosericota group</taxon>
        <taxon>Candidatus Cryosericota</taxon>
        <taxon>Candidatus Cryosericia</taxon>
        <taxon>Candidatus Cryosericales</taxon>
        <taxon>Candidatus Cryosericaceae</taxon>
        <taxon>Candidatus Cryosericum</taxon>
    </lineage>
</organism>
<feature type="domain" description="N6 adenine-specific DNA methyltransferase N-terminal" evidence="9">
    <location>
        <begin position="22"/>
        <end position="151"/>
    </location>
</feature>
<dbReference type="EMBL" id="QXIT01000103">
    <property type="protein sequence ID" value="RIE07548.1"/>
    <property type="molecule type" value="Genomic_DNA"/>
</dbReference>
<accession>A0A398D4Y3</accession>
<dbReference type="GO" id="GO:0008170">
    <property type="term" value="F:N-methyltransferase activity"/>
    <property type="evidence" value="ECO:0007669"/>
    <property type="project" value="InterPro"/>
</dbReference>
<keyword evidence="4 11" id="KW-0808">Transferase</keyword>
<accession>A0A398DB89</accession>
<keyword evidence="12" id="KW-1185">Reference proteome</keyword>
<dbReference type="GO" id="GO:0009307">
    <property type="term" value="P:DNA restriction-modification system"/>
    <property type="evidence" value="ECO:0007669"/>
    <property type="project" value="UniProtKB-KW"/>
</dbReference>
<evidence type="ECO:0000256" key="3">
    <source>
        <dbReference type="ARBA" id="ARBA00022603"/>
    </source>
</evidence>
<dbReference type="OrthoDB" id="9784823at2"/>
<evidence type="ECO:0000313" key="11">
    <source>
        <dbReference type="EMBL" id="RIE09657.1"/>
    </source>
</evidence>
<comment type="catalytic activity">
    <reaction evidence="7">
        <text>a 2'-deoxyadenosine in DNA + S-adenosyl-L-methionine = an N(6)-methyl-2'-deoxyadenosine in DNA + S-adenosyl-L-homocysteine + H(+)</text>
        <dbReference type="Rhea" id="RHEA:15197"/>
        <dbReference type="Rhea" id="RHEA-COMP:12418"/>
        <dbReference type="Rhea" id="RHEA-COMP:12419"/>
        <dbReference type="ChEBI" id="CHEBI:15378"/>
        <dbReference type="ChEBI" id="CHEBI:57856"/>
        <dbReference type="ChEBI" id="CHEBI:59789"/>
        <dbReference type="ChEBI" id="CHEBI:90615"/>
        <dbReference type="ChEBI" id="CHEBI:90616"/>
        <dbReference type="EC" id="2.1.1.72"/>
    </reaction>
</comment>
<evidence type="ECO:0000256" key="7">
    <source>
        <dbReference type="ARBA" id="ARBA00047942"/>
    </source>
</evidence>
<evidence type="ECO:0000256" key="6">
    <source>
        <dbReference type="ARBA" id="ARBA00022747"/>
    </source>
</evidence>
<dbReference type="GO" id="GO:0032259">
    <property type="term" value="P:methylation"/>
    <property type="evidence" value="ECO:0007669"/>
    <property type="project" value="UniProtKB-KW"/>
</dbReference>
<keyword evidence="5" id="KW-0949">S-adenosyl-L-methionine</keyword>
<dbReference type="PANTHER" id="PTHR42933">
    <property type="entry name" value="SLR6095 PROTEIN"/>
    <property type="match status" value="1"/>
</dbReference>
<name>A0A398DB89_9BACT</name>
<dbReference type="EC" id="2.1.1.72" evidence="2"/>
<comment type="similarity">
    <text evidence="1">Belongs to the N(4)/N(6)-methyltransferase family.</text>
</comment>